<evidence type="ECO:0000256" key="8">
    <source>
        <dbReference type="ARBA" id="ARBA00022840"/>
    </source>
</evidence>
<evidence type="ECO:0000256" key="10">
    <source>
        <dbReference type="ARBA" id="ARBA00048679"/>
    </source>
</evidence>
<dbReference type="Proteomes" id="UP000663879">
    <property type="component" value="Unassembled WGS sequence"/>
</dbReference>
<evidence type="ECO:0000256" key="3">
    <source>
        <dbReference type="ARBA" id="ARBA00022527"/>
    </source>
</evidence>
<evidence type="ECO:0000256" key="12">
    <source>
        <dbReference type="RuleBase" id="RU000304"/>
    </source>
</evidence>
<sequence>MGNRAPARSKSTKSLSRNDSLRKQTNIFVTRTNPIEQDYIISKEIGEGMNGKVYLVVNRFNKIKYAVKKLEDSKQARREIDLQWRASQTSEHVVKIIDVYENKIRGKKYLLVIMEYMEGGELFDRLKKKKKFTEQEVAKIMKQICSAVNHLHKMGIAHRDLKPENLLLSSKDDNAIIKLSDFGFAKEAYKGLNTPNFTPYYVPPEILLFEKYDISCDIWSLGVIMYILCCGYPPFYSHNGDPISPGMKKRIKKGEYSFPPADWLDVSQEAKDLITGMLETSPEKRLKIDQVMRSKWLLNSVNLPRTRLKSIKILNTVPDNMKEIKMGMGQALGEMRVNENKQVQLKNIESADNPLLKRRLEKASIKVKKVDPIVIEASNQKRPSIQIQRTFSFPTSPKSETLTAFYYTSNLKNNV</sequence>
<proteinExistence type="inferred from homology"/>
<dbReference type="InterPro" id="IPR000719">
    <property type="entry name" value="Prot_kinase_dom"/>
</dbReference>
<keyword evidence="6 11" id="KW-0547">Nucleotide-binding</keyword>
<comment type="similarity">
    <text evidence="1">Belongs to the protein kinase superfamily. CAMK Ser/Thr protein kinase family.</text>
</comment>
<comment type="caution">
    <text evidence="14">The sequence shown here is derived from an EMBL/GenBank/DDBJ whole genome shotgun (WGS) entry which is preliminary data.</text>
</comment>
<comment type="catalytic activity">
    <reaction evidence="10">
        <text>L-seryl-[protein] + ATP = O-phospho-L-seryl-[protein] + ADP + H(+)</text>
        <dbReference type="Rhea" id="RHEA:17989"/>
        <dbReference type="Rhea" id="RHEA-COMP:9863"/>
        <dbReference type="Rhea" id="RHEA-COMP:11604"/>
        <dbReference type="ChEBI" id="CHEBI:15378"/>
        <dbReference type="ChEBI" id="CHEBI:29999"/>
        <dbReference type="ChEBI" id="CHEBI:30616"/>
        <dbReference type="ChEBI" id="CHEBI:83421"/>
        <dbReference type="ChEBI" id="CHEBI:456216"/>
        <dbReference type="EC" id="2.7.11.1"/>
    </reaction>
</comment>
<evidence type="ECO:0000313" key="15">
    <source>
        <dbReference type="Proteomes" id="UP000663879"/>
    </source>
</evidence>
<dbReference type="OrthoDB" id="40902at2759"/>
<organism evidence="14 15">
    <name type="scientific">Brachionus calyciflorus</name>
    <dbReference type="NCBI Taxonomy" id="104777"/>
    <lineage>
        <taxon>Eukaryota</taxon>
        <taxon>Metazoa</taxon>
        <taxon>Spiralia</taxon>
        <taxon>Gnathifera</taxon>
        <taxon>Rotifera</taxon>
        <taxon>Eurotatoria</taxon>
        <taxon>Monogononta</taxon>
        <taxon>Pseudotrocha</taxon>
        <taxon>Ploima</taxon>
        <taxon>Brachionidae</taxon>
        <taxon>Brachionus</taxon>
    </lineage>
</organism>
<dbReference type="SMART" id="SM00220">
    <property type="entry name" value="S_TKc"/>
    <property type="match status" value="1"/>
</dbReference>
<gene>
    <name evidence="14" type="ORF">OXX778_LOCUS5292</name>
</gene>
<reference evidence="14" key="1">
    <citation type="submission" date="2021-02" db="EMBL/GenBank/DDBJ databases">
        <authorList>
            <person name="Nowell W R."/>
        </authorList>
    </citation>
    <scope>NUCLEOTIDE SEQUENCE</scope>
    <source>
        <strain evidence="14">Ploen Becks lab</strain>
    </source>
</reference>
<keyword evidence="8 11" id="KW-0067">ATP-binding</keyword>
<keyword evidence="5" id="KW-0808">Transferase</keyword>
<keyword evidence="7" id="KW-0418">Kinase</keyword>
<dbReference type="InterPro" id="IPR011009">
    <property type="entry name" value="Kinase-like_dom_sf"/>
</dbReference>
<name>A0A813R963_9BILA</name>
<evidence type="ECO:0000259" key="13">
    <source>
        <dbReference type="PROSITE" id="PS50011"/>
    </source>
</evidence>
<dbReference type="InterPro" id="IPR017441">
    <property type="entry name" value="Protein_kinase_ATP_BS"/>
</dbReference>
<dbReference type="PROSITE" id="PS50011">
    <property type="entry name" value="PROTEIN_KINASE_DOM"/>
    <property type="match status" value="1"/>
</dbReference>
<evidence type="ECO:0000256" key="9">
    <source>
        <dbReference type="ARBA" id="ARBA00047899"/>
    </source>
</evidence>
<dbReference type="InterPro" id="IPR050205">
    <property type="entry name" value="CDPK_Ser/Thr_kinases"/>
</dbReference>
<dbReference type="Gene3D" id="3.30.200.20">
    <property type="entry name" value="Phosphorylase Kinase, domain 1"/>
    <property type="match status" value="1"/>
</dbReference>
<feature type="domain" description="Protein kinase" evidence="13">
    <location>
        <begin position="39"/>
        <end position="297"/>
    </location>
</feature>
<dbReference type="PROSITE" id="PS00108">
    <property type="entry name" value="PROTEIN_KINASE_ST"/>
    <property type="match status" value="1"/>
</dbReference>
<dbReference type="EC" id="2.7.11.1" evidence="2"/>
<evidence type="ECO:0000256" key="4">
    <source>
        <dbReference type="ARBA" id="ARBA00022553"/>
    </source>
</evidence>
<comment type="catalytic activity">
    <reaction evidence="9">
        <text>L-threonyl-[protein] + ATP = O-phospho-L-threonyl-[protein] + ADP + H(+)</text>
        <dbReference type="Rhea" id="RHEA:46608"/>
        <dbReference type="Rhea" id="RHEA-COMP:11060"/>
        <dbReference type="Rhea" id="RHEA-COMP:11605"/>
        <dbReference type="ChEBI" id="CHEBI:15378"/>
        <dbReference type="ChEBI" id="CHEBI:30013"/>
        <dbReference type="ChEBI" id="CHEBI:30616"/>
        <dbReference type="ChEBI" id="CHEBI:61977"/>
        <dbReference type="ChEBI" id="CHEBI:456216"/>
        <dbReference type="EC" id="2.7.11.1"/>
    </reaction>
</comment>
<evidence type="ECO:0000256" key="6">
    <source>
        <dbReference type="ARBA" id="ARBA00022741"/>
    </source>
</evidence>
<keyword evidence="3 12" id="KW-0723">Serine/threonine-protein kinase</keyword>
<dbReference type="FunFam" id="3.30.200.20:FF:000156">
    <property type="entry name" value="MAP kinase-activated protein kinase 3"/>
    <property type="match status" value="1"/>
</dbReference>
<accession>A0A813R963</accession>
<evidence type="ECO:0000256" key="7">
    <source>
        <dbReference type="ARBA" id="ARBA00022777"/>
    </source>
</evidence>
<feature type="binding site" evidence="11">
    <location>
        <position position="69"/>
    </location>
    <ligand>
        <name>ATP</name>
        <dbReference type="ChEBI" id="CHEBI:30616"/>
    </ligand>
</feature>
<dbReference type="InterPro" id="IPR027442">
    <property type="entry name" value="MAPKAPK_C"/>
</dbReference>
<keyword evidence="15" id="KW-1185">Reference proteome</keyword>
<dbReference type="PROSITE" id="PS00107">
    <property type="entry name" value="PROTEIN_KINASE_ATP"/>
    <property type="match status" value="1"/>
</dbReference>
<evidence type="ECO:0000313" key="14">
    <source>
        <dbReference type="EMBL" id="CAF0777725.1"/>
    </source>
</evidence>
<evidence type="ECO:0000256" key="2">
    <source>
        <dbReference type="ARBA" id="ARBA00012513"/>
    </source>
</evidence>
<keyword evidence="4" id="KW-0597">Phosphoprotein</keyword>
<dbReference type="GO" id="GO:0005524">
    <property type="term" value="F:ATP binding"/>
    <property type="evidence" value="ECO:0007669"/>
    <property type="project" value="UniProtKB-UniRule"/>
</dbReference>
<dbReference type="InterPro" id="IPR008271">
    <property type="entry name" value="Ser/Thr_kinase_AS"/>
</dbReference>
<evidence type="ECO:0000256" key="11">
    <source>
        <dbReference type="PROSITE-ProRule" id="PRU10141"/>
    </source>
</evidence>
<evidence type="ECO:0000256" key="1">
    <source>
        <dbReference type="ARBA" id="ARBA00006692"/>
    </source>
</evidence>
<dbReference type="Gene3D" id="4.10.1170.10">
    <property type="entry name" value="MAP kinase activated protein kinase 2"/>
    <property type="match status" value="1"/>
</dbReference>
<dbReference type="GO" id="GO:0004674">
    <property type="term" value="F:protein serine/threonine kinase activity"/>
    <property type="evidence" value="ECO:0007669"/>
    <property type="project" value="UniProtKB-KW"/>
</dbReference>
<dbReference type="AlphaFoldDB" id="A0A813R963"/>
<dbReference type="SUPFAM" id="SSF56112">
    <property type="entry name" value="Protein kinase-like (PK-like)"/>
    <property type="match status" value="1"/>
</dbReference>
<evidence type="ECO:0000256" key="5">
    <source>
        <dbReference type="ARBA" id="ARBA00022679"/>
    </source>
</evidence>
<dbReference type="PANTHER" id="PTHR24349">
    <property type="entry name" value="SERINE/THREONINE-PROTEIN KINASE"/>
    <property type="match status" value="1"/>
</dbReference>
<dbReference type="EMBL" id="CAJNOC010000567">
    <property type="protein sequence ID" value="CAF0777725.1"/>
    <property type="molecule type" value="Genomic_DNA"/>
</dbReference>
<protein>
    <recommendedName>
        <fullName evidence="2">non-specific serine/threonine protein kinase</fullName>
        <ecNumber evidence="2">2.7.11.1</ecNumber>
    </recommendedName>
</protein>
<dbReference type="Pfam" id="PF00069">
    <property type="entry name" value="Pkinase"/>
    <property type="match status" value="1"/>
</dbReference>
<dbReference type="Gene3D" id="1.10.510.10">
    <property type="entry name" value="Transferase(Phosphotransferase) domain 1"/>
    <property type="match status" value="1"/>
</dbReference>